<dbReference type="AlphaFoldDB" id="A0A6D2I3I0"/>
<protein>
    <submittedName>
        <fullName evidence="2">Uncharacterized protein</fullName>
    </submittedName>
</protein>
<evidence type="ECO:0000313" key="3">
    <source>
        <dbReference type="Proteomes" id="UP000467841"/>
    </source>
</evidence>
<comment type="caution">
    <text evidence="2">The sequence shown here is derived from an EMBL/GenBank/DDBJ whole genome shotgun (WGS) entry which is preliminary data.</text>
</comment>
<keyword evidence="1" id="KW-0175">Coiled coil</keyword>
<dbReference type="EMBL" id="CACVBM020000666">
    <property type="protein sequence ID" value="CAA7022237.1"/>
    <property type="molecule type" value="Genomic_DNA"/>
</dbReference>
<evidence type="ECO:0000313" key="2">
    <source>
        <dbReference type="EMBL" id="CAA7022237.1"/>
    </source>
</evidence>
<evidence type="ECO:0000256" key="1">
    <source>
        <dbReference type="SAM" id="Coils"/>
    </source>
</evidence>
<name>A0A6D2I3I0_9BRAS</name>
<organism evidence="2 3">
    <name type="scientific">Microthlaspi erraticum</name>
    <dbReference type="NCBI Taxonomy" id="1685480"/>
    <lineage>
        <taxon>Eukaryota</taxon>
        <taxon>Viridiplantae</taxon>
        <taxon>Streptophyta</taxon>
        <taxon>Embryophyta</taxon>
        <taxon>Tracheophyta</taxon>
        <taxon>Spermatophyta</taxon>
        <taxon>Magnoliopsida</taxon>
        <taxon>eudicotyledons</taxon>
        <taxon>Gunneridae</taxon>
        <taxon>Pentapetalae</taxon>
        <taxon>rosids</taxon>
        <taxon>malvids</taxon>
        <taxon>Brassicales</taxon>
        <taxon>Brassicaceae</taxon>
        <taxon>Coluteocarpeae</taxon>
        <taxon>Microthlaspi</taxon>
    </lineage>
</organism>
<proteinExistence type="predicted"/>
<feature type="coiled-coil region" evidence="1">
    <location>
        <begin position="184"/>
        <end position="222"/>
    </location>
</feature>
<gene>
    <name evidence="2" type="ORF">MERR_LOCUS9472</name>
</gene>
<reference evidence="2" key="1">
    <citation type="submission" date="2020-01" db="EMBL/GenBank/DDBJ databases">
        <authorList>
            <person name="Mishra B."/>
        </authorList>
    </citation>
    <scope>NUCLEOTIDE SEQUENCE [LARGE SCALE GENOMIC DNA]</scope>
</reference>
<keyword evidence="3" id="KW-1185">Reference proteome</keyword>
<accession>A0A6D2I3I0</accession>
<sequence length="261" mass="29329">MMRIWGSGQKLGGPIGGKKWGPIGGKKWGGPIGGKKRDPIIGGGRRFPRRNPAVPIYEMHPSLKLIKPNRISVADHPFEAIRKLAVALASESLIKFFSMGSRKFPRFSTSMVALAATSQNTKASVMKFLLYNRNCGFSFKKSYDVREAIVSVSNSVGSLSVAVLYYGAVYWLVFLDPLSEHSSVSDLRKQVKTAQEEVERMKHEQREDGKLAKEEIKQLKEEGRIMKGEVGAMKEDMDAMKEDLQASKSKTWLRWLTSFWK</sequence>
<dbReference type="Proteomes" id="UP000467841">
    <property type="component" value="Unassembled WGS sequence"/>
</dbReference>